<dbReference type="InterPro" id="IPR006115">
    <property type="entry name" value="6PGDH_NADP-bd"/>
</dbReference>
<evidence type="ECO:0000259" key="4">
    <source>
        <dbReference type="Pfam" id="PF14833"/>
    </source>
</evidence>
<dbReference type="InterPro" id="IPR013328">
    <property type="entry name" value="6PGD_dom2"/>
</dbReference>
<dbReference type="SUPFAM" id="SSF48179">
    <property type="entry name" value="6-phosphogluconate dehydrogenase C-terminal domain-like"/>
    <property type="match status" value="1"/>
</dbReference>
<dbReference type="SUPFAM" id="SSF51735">
    <property type="entry name" value="NAD(P)-binding Rossmann-fold domains"/>
    <property type="match status" value="1"/>
</dbReference>
<feature type="non-terminal residue" evidence="5">
    <location>
        <position position="282"/>
    </location>
</feature>
<keyword evidence="2" id="KW-0520">NAD</keyword>
<evidence type="ECO:0000256" key="2">
    <source>
        <dbReference type="ARBA" id="ARBA00023027"/>
    </source>
</evidence>
<protein>
    <recommendedName>
        <fullName evidence="6">6-phosphogluconate dehydrogenase NADP-binding domain-containing protein</fullName>
    </recommendedName>
</protein>
<dbReference type="Pfam" id="PF14833">
    <property type="entry name" value="NAD_binding_11"/>
    <property type="match status" value="1"/>
</dbReference>
<feature type="domain" description="6-phosphogluconate dehydrogenase NADP-binding" evidence="3">
    <location>
        <begin position="4"/>
        <end position="162"/>
    </location>
</feature>
<feature type="non-terminal residue" evidence="5">
    <location>
        <position position="1"/>
    </location>
</feature>
<dbReference type="Pfam" id="PF03446">
    <property type="entry name" value="NAD_binding_2"/>
    <property type="match status" value="1"/>
</dbReference>
<dbReference type="EMBL" id="UINC01062522">
    <property type="protein sequence ID" value="SVB89233.1"/>
    <property type="molecule type" value="Genomic_DNA"/>
</dbReference>
<dbReference type="PANTHER" id="PTHR43060:SF15">
    <property type="entry name" value="3-HYDROXYISOBUTYRATE DEHYDROGENASE-LIKE 1, MITOCHONDRIAL-RELATED"/>
    <property type="match status" value="1"/>
</dbReference>
<accession>A0A382HRJ3</accession>
<dbReference type="GO" id="GO:0016491">
    <property type="term" value="F:oxidoreductase activity"/>
    <property type="evidence" value="ECO:0007669"/>
    <property type="project" value="UniProtKB-KW"/>
</dbReference>
<dbReference type="InterPro" id="IPR029154">
    <property type="entry name" value="HIBADH-like_NADP-bd"/>
</dbReference>
<name>A0A382HRJ3_9ZZZZ</name>
<feature type="domain" description="3-hydroxyisobutyrate dehydrogenase-like NAD-binding" evidence="4">
    <location>
        <begin position="165"/>
        <end position="282"/>
    </location>
</feature>
<gene>
    <name evidence="5" type="ORF">METZ01_LOCUS242087</name>
</gene>
<dbReference type="PANTHER" id="PTHR43060">
    <property type="entry name" value="3-HYDROXYISOBUTYRATE DEHYDROGENASE-LIKE 1, MITOCHONDRIAL-RELATED"/>
    <property type="match status" value="1"/>
</dbReference>
<dbReference type="Gene3D" id="3.40.50.720">
    <property type="entry name" value="NAD(P)-binding Rossmann-like Domain"/>
    <property type="match status" value="1"/>
</dbReference>
<dbReference type="AlphaFoldDB" id="A0A382HRJ3"/>
<organism evidence="5">
    <name type="scientific">marine metagenome</name>
    <dbReference type="NCBI Taxonomy" id="408172"/>
    <lineage>
        <taxon>unclassified sequences</taxon>
        <taxon>metagenomes</taxon>
        <taxon>ecological metagenomes</taxon>
    </lineage>
</organism>
<dbReference type="InterPro" id="IPR036291">
    <property type="entry name" value="NAD(P)-bd_dom_sf"/>
</dbReference>
<reference evidence="5" key="1">
    <citation type="submission" date="2018-05" db="EMBL/GenBank/DDBJ databases">
        <authorList>
            <person name="Lanie J.A."/>
            <person name="Ng W.-L."/>
            <person name="Kazmierczak K.M."/>
            <person name="Andrzejewski T.M."/>
            <person name="Davidsen T.M."/>
            <person name="Wayne K.J."/>
            <person name="Tettelin H."/>
            <person name="Glass J.I."/>
            <person name="Rusch D."/>
            <person name="Podicherti R."/>
            <person name="Tsui H.-C.T."/>
            <person name="Winkler M.E."/>
        </authorList>
    </citation>
    <scope>NUCLEOTIDE SEQUENCE</scope>
</reference>
<evidence type="ECO:0000256" key="1">
    <source>
        <dbReference type="ARBA" id="ARBA00023002"/>
    </source>
</evidence>
<dbReference type="GO" id="GO:0050661">
    <property type="term" value="F:NADP binding"/>
    <property type="evidence" value="ECO:0007669"/>
    <property type="project" value="InterPro"/>
</dbReference>
<dbReference type="GO" id="GO:0051287">
    <property type="term" value="F:NAD binding"/>
    <property type="evidence" value="ECO:0007669"/>
    <property type="project" value="InterPro"/>
</dbReference>
<keyword evidence="1" id="KW-0560">Oxidoreductase</keyword>
<dbReference type="InterPro" id="IPR015815">
    <property type="entry name" value="HIBADH-related"/>
</dbReference>
<dbReference type="InterPro" id="IPR008927">
    <property type="entry name" value="6-PGluconate_DH-like_C_sf"/>
</dbReference>
<proteinExistence type="predicted"/>
<evidence type="ECO:0008006" key="6">
    <source>
        <dbReference type="Google" id="ProtNLM"/>
    </source>
</evidence>
<sequence length="282" mass="31240">MHKVLFIGIGNMGFPMAGYLSKTNDVSIYNRSKEKVDKWLSIYQGNLVQNLSGINKEYDFVISCIGNDNDLEDITISETGCLNQLKENSVFIDHSTVSPKLVSKLEKEFSQRKVNFLDAPISGGQSGAENGTLSIMVGGNKQAFIKSEELLKSYGKKIKFMGNSGSGQLTKIINQICIAGLIQGLSEAIYFMKQTDLTPEDVLEVISSGAAQSWQMENRFSTMVNNEFDFGFAVDLMRKDLSIAFNQAQEYGIDLEVTKIVDDFYSEIQTMGGNKFDTSSLV</sequence>
<dbReference type="PIRSF" id="PIRSF000103">
    <property type="entry name" value="HIBADH"/>
    <property type="match status" value="1"/>
</dbReference>
<evidence type="ECO:0000259" key="3">
    <source>
        <dbReference type="Pfam" id="PF03446"/>
    </source>
</evidence>
<dbReference type="Gene3D" id="1.10.1040.10">
    <property type="entry name" value="N-(1-d-carboxylethyl)-l-norvaline Dehydrogenase, domain 2"/>
    <property type="match status" value="1"/>
</dbReference>
<evidence type="ECO:0000313" key="5">
    <source>
        <dbReference type="EMBL" id="SVB89233.1"/>
    </source>
</evidence>